<dbReference type="Gene3D" id="3.40.1410.10">
    <property type="entry name" value="Chorismate lyase-like"/>
    <property type="match status" value="1"/>
</dbReference>
<accession>A0ABT0XK27</accession>
<dbReference type="PANTHER" id="PTHR44846:SF1">
    <property type="entry name" value="MANNOSYL-D-GLYCERATE TRANSPORT_METABOLISM SYSTEM REPRESSOR MNGR-RELATED"/>
    <property type="match status" value="1"/>
</dbReference>
<dbReference type="EMBL" id="JAMQJY010000001">
    <property type="protein sequence ID" value="MCM2676253.1"/>
    <property type="molecule type" value="Genomic_DNA"/>
</dbReference>
<evidence type="ECO:0000256" key="3">
    <source>
        <dbReference type="ARBA" id="ARBA00023163"/>
    </source>
</evidence>
<evidence type="ECO:0000256" key="1">
    <source>
        <dbReference type="ARBA" id="ARBA00023015"/>
    </source>
</evidence>
<dbReference type="SUPFAM" id="SSF46785">
    <property type="entry name" value="Winged helix' DNA-binding domain"/>
    <property type="match status" value="1"/>
</dbReference>
<protein>
    <submittedName>
        <fullName evidence="5">GntR family transcriptional regulator</fullName>
    </submittedName>
</protein>
<keyword evidence="6" id="KW-1185">Reference proteome</keyword>
<dbReference type="SMART" id="SM00866">
    <property type="entry name" value="UTRA"/>
    <property type="match status" value="1"/>
</dbReference>
<dbReference type="InterPro" id="IPR050679">
    <property type="entry name" value="Bact_HTH_transcr_reg"/>
</dbReference>
<evidence type="ECO:0000256" key="2">
    <source>
        <dbReference type="ARBA" id="ARBA00023125"/>
    </source>
</evidence>
<evidence type="ECO:0000313" key="6">
    <source>
        <dbReference type="Proteomes" id="UP001203665"/>
    </source>
</evidence>
<comment type="caution">
    <text evidence="5">The sequence shown here is derived from an EMBL/GenBank/DDBJ whole genome shotgun (WGS) entry which is preliminary data.</text>
</comment>
<proteinExistence type="predicted"/>
<reference evidence="5" key="1">
    <citation type="submission" date="2022-06" db="EMBL/GenBank/DDBJ databases">
        <title>Alkalicoccobacillus porphyridii sp. nov., isolated from a marine red alga, Porphyridium purpureum and reclassification of Shouchella plakortidis and Shouchella gibsonii as Alkalicoccobacillus plakortidis comb. nov. and Alkalicoccobacillus gibsonii comb. nov.</title>
        <authorList>
            <person name="Kim K.H."/>
            <person name="Lee J.K."/>
            <person name="Han D.M."/>
            <person name="Baek J.H."/>
            <person name="Jeon C.O."/>
        </authorList>
    </citation>
    <scope>NUCLEOTIDE SEQUENCE</scope>
    <source>
        <strain evidence="5">DSM 19153</strain>
    </source>
</reference>
<dbReference type="PANTHER" id="PTHR44846">
    <property type="entry name" value="MANNOSYL-D-GLYCERATE TRANSPORT/METABOLISM SYSTEM REPRESSOR MNGR-RELATED"/>
    <property type="match status" value="1"/>
</dbReference>
<dbReference type="SMART" id="SM00345">
    <property type="entry name" value="HTH_GNTR"/>
    <property type="match status" value="1"/>
</dbReference>
<dbReference type="RefSeq" id="WP_251608136.1">
    <property type="nucleotide sequence ID" value="NZ_JAMQJY010000001.1"/>
</dbReference>
<name>A0ABT0XK27_9BACI</name>
<dbReference type="Gene3D" id="1.10.10.10">
    <property type="entry name" value="Winged helix-like DNA-binding domain superfamily/Winged helix DNA-binding domain"/>
    <property type="match status" value="1"/>
</dbReference>
<dbReference type="PRINTS" id="PR00035">
    <property type="entry name" value="HTHGNTR"/>
</dbReference>
<dbReference type="Proteomes" id="UP001203665">
    <property type="component" value="Unassembled WGS sequence"/>
</dbReference>
<dbReference type="InterPro" id="IPR000524">
    <property type="entry name" value="Tscrpt_reg_HTH_GntR"/>
</dbReference>
<dbReference type="InterPro" id="IPR036390">
    <property type="entry name" value="WH_DNA-bd_sf"/>
</dbReference>
<evidence type="ECO:0000313" key="5">
    <source>
        <dbReference type="EMBL" id="MCM2676253.1"/>
    </source>
</evidence>
<gene>
    <name evidence="5" type="ORF">NDM98_12615</name>
</gene>
<dbReference type="Pfam" id="PF07702">
    <property type="entry name" value="UTRA"/>
    <property type="match status" value="1"/>
</dbReference>
<keyword evidence="2" id="KW-0238">DNA-binding</keyword>
<dbReference type="CDD" id="cd07377">
    <property type="entry name" value="WHTH_GntR"/>
    <property type="match status" value="1"/>
</dbReference>
<organism evidence="5 6">
    <name type="scientific">Alkalicoccobacillus plakortidis</name>
    <dbReference type="NCBI Taxonomy" id="444060"/>
    <lineage>
        <taxon>Bacteria</taxon>
        <taxon>Bacillati</taxon>
        <taxon>Bacillota</taxon>
        <taxon>Bacilli</taxon>
        <taxon>Bacillales</taxon>
        <taxon>Bacillaceae</taxon>
        <taxon>Alkalicoccobacillus</taxon>
    </lineage>
</organism>
<keyword evidence="3" id="KW-0804">Transcription</keyword>
<feature type="domain" description="HTH gntR-type" evidence="4">
    <location>
        <begin position="8"/>
        <end position="76"/>
    </location>
</feature>
<dbReference type="PROSITE" id="PS50949">
    <property type="entry name" value="HTH_GNTR"/>
    <property type="match status" value="1"/>
</dbReference>
<sequence length="240" mass="27895">MINKKSHVPIYYQLEEEIKKLIKDKQLQPGDLIPSEREFSEMHSISRMTVRQAINNLTSEGILEKERGKGTFVAQYKLEQSLQGLTSFSEEMKARGMEPSSHILSFQRVKATNEITSKLELDEGAEVYKIKRIRLADSIPMAYEISYLPVVLLPHLIEERVPNSLYEYVEQELKQTIKKATQSIEASAATKEEASILEIEEQSPVLLFHRTGYMEDQKPFELVKSIYRADRYKFFIQMER</sequence>
<dbReference type="InterPro" id="IPR036388">
    <property type="entry name" value="WH-like_DNA-bd_sf"/>
</dbReference>
<dbReference type="InterPro" id="IPR011663">
    <property type="entry name" value="UTRA"/>
</dbReference>
<dbReference type="SUPFAM" id="SSF64288">
    <property type="entry name" value="Chorismate lyase-like"/>
    <property type="match status" value="1"/>
</dbReference>
<dbReference type="InterPro" id="IPR028978">
    <property type="entry name" value="Chorismate_lyase_/UTRA_dom_sf"/>
</dbReference>
<dbReference type="Pfam" id="PF00392">
    <property type="entry name" value="GntR"/>
    <property type="match status" value="1"/>
</dbReference>
<keyword evidence="1" id="KW-0805">Transcription regulation</keyword>
<evidence type="ECO:0000259" key="4">
    <source>
        <dbReference type="PROSITE" id="PS50949"/>
    </source>
</evidence>